<comment type="caution">
    <text evidence="1">The sequence shown here is derived from an EMBL/GenBank/DDBJ whole genome shotgun (WGS) entry which is preliminary data.</text>
</comment>
<reference evidence="1 2" key="1">
    <citation type="submission" date="2018-06" db="EMBL/GenBank/DDBJ databases">
        <authorList>
            <consortium name="Pathogen Informatics"/>
            <person name="Doyle S."/>
        </authorList>
    </citation>
    <scope>NUCLEOTIDE SEQUENCE [LARGE SCALE GENOMIC DNA]</scope>
    <source>
        <strain evidence="1 2">NCTC11685</strain>
    </source>
</reference>
<gene>
    <name evidence="1" type="ORF">NCTC11685_07925</name>
</gene>
<accession>A0A7H4PQ89</accession>
<proteinExistence type="predicted"/>
<organism evidence="1 2">
    <name type="scientific">Klebsiella michiganensis</name>
    <dbReference type="NCBI Taxonomy" id="1134687"/>
    <lineage>
        <taxon>Bacteria</taxon>
        <taxon>Pseudomonadati</taxon>
        <taxon>Pseudomonadota</taxon>
        <taxon>Gammaproteobacteria</taxon>
        <taxon>Enterobacterales</taxon>
        <taxon>Enterobacteriaceae</taxon>
        <taxon>Klebsiella/Raoultella group</taxon>
        <taxon>Klebsiella</taxon>
    </lineage>
</organism>
<sequence length="43" mass="5046">MRNIISKIMTILVYLFLIIKCTCCPWASNMDSYVIAKAWEQSF</sequence>
<dbReference type="AlphaFoldDB" id="A0A7H4PQ89"/>
<evidence type="ECO:0000313" key="2">
    <source>
        <dbReference type="Proteomes" id="UP000254863"/>
    </source>
</evidence>
<dbReference type="EMBL" id="UGMS01000005">
    <property type="protein sequence ID" value="STW80562.1"/>
    <property type="molecule type" value="Genomic_DNA"/>
</dbReference>
<protein>
    <submittedName>
        <fullName evidence="1">Uncharacterized protein</fullName>
    </submittedName>
</protein>
<evidence type="ECO:0000313" key="1">
    <source>
        <dbReference type="EMBL" id="STW80562.1"/>
    </source>
</evidence>
<dbReference type="Proteomes" id="UP000254863">
    <property type="component" value="Unassembled WGS sequence"/>
</dbReference>
<name>A0A7H4PQ89_9ENTR</name>